<dbReference type="GO" id="GO:0000105">
    <property type="term" value="P:L-histidine biosynthetic process"/>
    <property type="evidence" value="ECO:0007669"/>
    <property type="project" value="UniProtKB-UniRule"/>
</dbReference>
<dbReference type="Gene3D" id="3.90.1150.10">
    <property type="entry name" value="Aspartate Aminotransferase, domain 1"/>
    <property type="match status" value="1"/>
</dbReference>
<gene>
    <name evidence="9 11" type="primary">hisC</name>
    <name evidence="11" type="ORF">D7M11_29050</name>
</gene>
<dbReference type="PANTHER" id="PTHR43643:SF3">
    <property type="entry name" value="HISTIDINOL-PHOSPHATE AMINOTRANSFERASE"/>
    <property type="match status" value="1"/>
</dbReference>
<dbReference type="UniPathway" id="UPA00031">
    <property type="reaction ID" value="UER00012"/>
</dbReference>
<dbReference type="EC" id="2.6.1.9" evidence="9"/>
<sequence length="388" mass="43199">MTENDHLPFPADNFQRRFNRIFEQLVSHCHVLLYIRYDHCRTPQAALSPYVAGERPEDGVRAIKLNQNESPYPASPSVSDALRGIGPELFREYPDALCDKLRRKLSAVHGIPASRIICGNGSSELITLLYKTLLREGDAVAIPDPTFGLYETVARTFGVEPVVVPTDDEYRIDTRRLAETNAAAIIIANPNAPTGIPLQAPEIERLLQTYNGLVVVDEAYIDFAPESISVMNLIETYEHLIVLRTFSKAYALCGARIGFAVASERLIRAMQKARETFSVGAVAQLAAEASLADMDYVKFTVSRISQTRDRFAAELTRRGWRVIPSVTNFVLAAPPSDGVSAKELYARLLQEHIYVRYFDLPRLSDKLRISIGTDEDMDALLAALTRIG</sequence>
<comment type="pathway">
    <text evidence="2 9">Amino-acid biosynthesis; L-histidine biosynthesis; L-histidine from 5-phospho-alpha-D-ribose 1-diphosphate: step 7/9.</text>
</comment>
<comment type="subunit">
    <text evidence="3 9">Homodimer.</text>
</comment>
<keyword evidence="5 9" id="KW-0808">Transferase</keyword>
<dbReference type="Pfam" id="PF00155">
    <property type="entry name" value="Aminotran_1_2"/>
    <property type="match status" value="1"/>
</dbReference>
<dbReference type="InterPro" id="IPR001917">
    <property type="entry name" value="Aminotrans_II_pyridoxalP_BS"/>
</dbReference>
<evidence type="ECO:0000256" key="1">
    <source>
        <dbReference type="ARBA" id="ARBA00001933"/>
    </source>
</evidence>
<keyword evidence="7 9" id="KW-0368">Histidine biosynthesis</keyword>
<dbReference type="CDD" id="cd00609">
    <property type="entry name" value="AAT_like"/>
    <property type="match status" value="1"/>
</dbReference>
<feature type="modified residue" description="N6-(pyridoxal phosphate)lysine" evidence="9">
    <location>
        <position position="248"/>
    </location>
</feature>
<dbReference type="NCBIfam" id="TIGR01141">
    <property type="entry name" value="hisC"/>
    <property type="match status" value="1"/>
</dbReference>
<keyword evidence="9" id="KW-0028">Amino-acid biosynthesis</keyword>
<evidence type="ECO:0000256" key="7">
    <source>
        <dbReference type="ARBA" id="ARBA00023102"/>
    </source>
</evidence>
<keyword evidence="6 9" id="KW-0663">Pyridoxal phosphate</keyword>
<proteinExistence type="inferred from homology"/>
<evidence type="ECO:0000256" key="2">
    <source>
        <dbReference type="ARBA" id="ARBA00005011"/>
    </source>
</evidence>
<dbReference type="EMBL" id="RBAH01000028">
    <property type="protein sequence ID" value="RKN71919.1"/>
    <property type="molecule type" value="Genomic_DNA"/>
</dbReference>
<reference evidence="11 12" key="1">
    <citation type="journal article" date="2007" name="Int. J. Syst. Evol. Microbiol.">
        <title>Paenibacillus ginsengarvi sp. nov., isolated from soil from ginseng cultivation.</title>
        <authorList>
            <person name="Yoon M.H."/>
            <person name="Ten L.N."/>
            <person name="Im W.T."/>
        </authorList>
    </citation>
    <scope>NUCLEOTIDE SEQUENCE [LARGE SCALE GENOMIC DNA]</scope>
    <source>
        <strain evidence="11 12">KCTC 13059</strain>
    </source>
</reference>
<dbReference type="GO" id="GO:0004400">
    <property type="term" value="F:histidinol-phosphate transaminase activity"/>
    <property type="evidence" value="ECO:0007669"/>
    <property type="project" value="UniProtKB-UniRule"/>
</dbReference>
<evidence type="ECO:0000256" key="6">
    <source>
        <dbReference type="ARBA" id="ARBA00022898"/>
    </source>
</evidence>
<evidence type="ECO:0000256" key="5">
    <source>
        <dbReference type="ARBA" id="ARBA00022679"/>
    </source>
</evidence>
<evidence type="ECO:0000313" key="11">
    <source>
        <dbReference type="EMBL" id="RKN71919.1"/>
    </source>
</evidence>
<dbReference type="InterPro" id="IPR004839">
    <property type="entry name" value="Aminotransferase_I/II_large"/>
</dbReference>
<comment type="cofactor">
    <cofactor evidence="1 9">
        <name>pyridoxal 5'-phosphate</name>
        <dbReference type="ChEBI" id="CHEBI:597326"/>
    </cofactor>
</comment>
<keyword evidence="12" id="KW-1185">Reference proteome</keyword>
<keyword evidence="4 9" id="KW-0032">Aminotransferase</keyword>
<comment type="similarity">
    <text evidence="9">Belongs to the class-II pyridoxal-phosphate-dependent aminotransferase family. Histidinol-phosphate aminotransferase subfamily.</text>
</comment>
<dbReference type="HAMAP" id="MF_01023">
    <property type="entry name" value="HisC_aminotrans_2"/>
    <property type="match status" value="1"/>
</dbReference>
<feature type="domain" description="Aminotransferase class I/classII large" evidence="10">
    <location>
        <begin position="63"/>
        <end position="384"/>
    </location>
</feature>
<dbReference type="Gene3D" id="3.40.640.10">
    <property type="entry name" value="Type I PLP-dependent aspartate aminotransferase-like (Major domain)"/>
    <property type="match status" value="1"/>
</dbReference>
<dbReference type="SUPFAM" id="SSF53383">
    <property type="entry name" value="PLP-dependent transferases"/>
    <property type="match status" value="1"/>
</dbReference>
<dbReference type="AlphaFoldDB" id="A0A3B0BIL9"/>
<protein>
    <recommendedName>
        <fullName evidence="9">Histidinol-phosphate aminotransferase</fullName>
        <ecNumber evidence="9">2.6.1.9</ecNumber>
    </recommendedName>
    <alternativeName>
        <fullName evidence="9">Imidazole acetol-phosphate transaminase</fullName>
    </alternativeName>
</protein>
<comment type="caution">
    <text evidence="11">The sequence shown here is derived from an EMBL/GenBank/DDBJ whole genome shotgun (WGS) entry which is preliminary data.</text>
</comment>
<accession>A0A3B0BIL9</accession>
<dbReference type="InterPro" id="IPR015422">
    <property type="entry name" value="PyrdxlP-dep_Trfase_small"/>
</dbReference>
<comment type="catalytic activity">
    <reaction evidence="8 9">
        <text>L-histidinol phosphate + 2-oxoglutarate = 3-(imidazol-4-yl)-2-oxopropyl phosphate + L-glutamate</text>
        <dbReference type="Rhea" id="RHEA:23744"/>
        <dbReference type="ChEBI" id="CHEBI:16810"/>
        <dbReference type="ChEBI" id="CHEBI:29985"/>
        <dbReference type="ChEBI" id="CHEBI:57766"/>
        <dbReference type="ChEBI" id="CHEBI:57980"/>
        <dbReference type="EC" id="2.6.1.9"/>
    </reaction>
</comment>
<evidence type="ECO:0000256" key="8">
    <source>
        <dbReference type="ARBA" id="ARBA00047481"/>
    </source>
</evidence>
<evidence type="ECO:0000256" key="3">
    <source>
        <dbReference type="ARBA" id="ARBA00011738"/>
    </source>
</evidence>
<evidence type="ECO:0000259" key="10">
    <source>
        <dbReference type="Pfam" id="PF00155"/>
    </source>
</evidence>
<name>A0A3B0BIL9_9BACL</name>
<evidence type="ECO:0000256" key="4">
    <source>
        <dbReference type="ARBA" id="ARBA00022576"/>
    </source>
</evidence>
<dbReference type="InterPro" id="IPR050106">
    <property type="entry name" value="HistidinolP_aminotransfase"/>
</dbReference>
<dbReference type="PANTHER" id="PTHR43643">
    <property type="entry name" value="HISTIDINOL-PHOSPHATE AMINOTRANSFERASE 2"/>
    <property type="match status" value="1"/>
</dbReference>
<dbReference type="InterPro" id="IPR005861">
    <property type="entry name" value="HisP_aminotrans"/>
</dbReference>
<dbReference type="Proteomes" id="UP000282311">
    <property type="component" value="Unassembled WGS sequence"/>
</dbReference>
<evidence type="ECO:0000313" key="12">
    <source>
        <dbReference type="Proteomes" id="UP000282311"/>
    </source>
</evidence>
<dbReference type="InterPro" id="IPR015421">
    <property type="entry name" value="PyrdxlP-dep_Trfase_major"/>
</dbReference>
<evidence type="ECO:0000256" key="9">
    <source>
        <dbReference type="HAMAP-Rule" id="MF_01023"/>
    </source>
</evidence>
<organism evidence="11 12">
    <name type="scientific">Paenibacillus ginsengarvi</name>
    <dbReference type="NCBI Taxonomy" id="400777"/>
    <lineage>
        <taxon>Bacteria</taxon>
        <taxon>Bacillati</taxon>
        <taxon>Bacillota</taxon>
        <taxon>Bacilli</taxon>
        <taxon>Bacillales</taxon>
        <taxon>Paenibacillaceae</taxon>
        <taxon>Paenibacillus</taxon>
    </lineage>
</organism>
<dbReference type="OrthoDB" id="9813612at2"/>
<dbReference type="PROSITE" id="PS00599">
    <property type="entry name" value="AA_TRANSFER_CLASS_2"/>
    <property type="match status" value="1"/>
</dbReference>
<dbReference type="InterPro" id="IPR015424">
    <property type="entry name" value="PyrdxlP-dep_Trfase"/>
</dbReference>
<dbReference type="GO" id="GO:0030170">
    <property type="term" value="F:pyridoxal phosphate binding"/>
    <property type="evidence" value="ECO:0007669"/>
    <property type="project" value="InterPro"/>
</dbReference>